<evidence type="ECO:0000313" key="5">
    <source>
        <dbReference type="RefSeq" id="XP_030077996.1"/>
    </source>
</evidence>
<keyword evidence="2" id="KW-0732">Signal</keyword>
<proteinExistence type="predicted"/>
<gene>
    <name evidence="5" type="primary">PROCA1</name>
</gene>
<feature type="region of interest" description="Disordered" evidence="1">
    <location>
        <begin position="198"/>
        <end position="221"/>
    </location>
</feature>
<organism evidence="4 5">
    <name type="scientific">Microcaecilia unicolor</name>
    <dbReference type="NCBI Taxonomy" id="1415580"/>
    <lineage>
        <taxon>Eukaryota</taxon>
        <taxon>Metazoa</taxon>
        <taxon>Chordata</taxon>
        <taxon>Craniata</taxon>
        <taxon>Vertebrata</taxon>
        <taxon>Euteleostomi</taxon>
        <taxon>Amphibia</taxon>
        <taxon>Gymnophiona</taxon>
        <taxon>Siphonopidae</taxon>
        <taxon>Microcaecilia</taxon>
    </lineage>
</organism>
<sequence>MVLKPALLIFWGIFLLCLFWPAARQLDTETRLNGWECSLSSFLPTPTQQVSDGQELVTLTLDGGRQLLALRKCLRKVNDISSRAVGQAFFNVIQVPCFQFQYKDKCTERYWYGWCKRYDKVMLAVPQDPELYDFGGDIIDLPISQQKNPAPESITAFPQLITGIQVLIPAPEQPTFREITQATKNLLKLMVSVSPSTFTDDKNKKHTKKLRKNMEKKNRKN</sequence>
<dbReference type="OrthoDB" id="6075074at2759"/>
<dbReference type="SUPFAM" id="SSF48619">
    <property type="entry name" value="Phospholipase A2, PLA2"/>
    <property type="match status" value="1"/>
</dbReference>
<feature type="chain" id="PRO_5027969662" evidence="2">
    <location>
        <begin position="26"/>
        <end position="221"/>
    </location>
</feature>
<dbReference type="GO" id="GO:0050482">
    <property type="term" value="P:arachidonate secretion"/>
    <property type="evidence" value="ECO:0007669"/>
    <property type="project" value="InterPro"/>
</dbReference>
<dbReference type="InParanoid" id="A0A6P7ZVC0"/>
<reference evidence="5" key="1">
    <citation type="submission" date="2025-08" db="UniProtKB">
        <authorList>
            <consortium name="RefSeq"/>
        </authorList>
    </citation>
    <scope>IDENTIFICATION</scope>
</reference>
<feature type="compositionally biased region" description="Basic and acidic residues" evidence="1">
    <location>
        <begin position="212"/>
        <end position="221"/>
    </location>
</feature>
<dbReference type="KEGG" id="muo:115482390"/>
<evidence type="ECO:0000259" key="3">
    <source>
        <dbReference type="Pfam" id="PF05826"/>
    </source>
</evidence>
<feature type="domain" description="Phospholipase A2-like central" evidence="3">
    <location>
        <begin position="69"/>
        <end position="100"/>
    </location>
</feature>
<dbReference type="InterPro" id="IPR036444">
    <property type="entry name" value="PLipase_A2_dom_sf"/>
</dbReference>
<dbReference type="RefSeq" id="XP_030077996.1">
    <property type="nucleotide sequence ID" value="XM_030222136.1"/>
</dbReference>
<dbReference type="CTD" id="147011"/>
<name>A0A6P7ZVC0_9AMPH</name>
<dbReference type="AlphaFoldDB" id="A0A6P7ZVC0"/>
<keyword evidence="4" id="KW-1185">Reference proteome</keyword>
<dbReference type="Gene3D" id="1.20.90.10">
    <property type="entry name" value="Phospholipase A2 domain"/>
    <property type="match status" value="1"/>
</dbReference>
<dbReference type="GO" id="GO:0006644">
    <property type="term" value="P:phospholipid metabolic process"/>
    <property type="evidence" value="ECO:0007669"/>
    <property type="project" value="InterPro"/>
</dbReference>
<dbReference type="GO" id="GO:0004623">
    <property type="term" value="F:phospholipase A2 activity"/>
    <property type="evidence" value="ECO:0007669"/>
    <property type="project" value="InterPro"/>
</dbReference>
<evidence type="ECO:0000313" key="4">
    <source>
        <dbReference type="Proteomes" id="UP000515156"/>
    </source>
</evidence>
<evidence type="ECO:0000256" key="1">
    <source>
        <dbReference type="SAM" id="MobiDB-lite"/>
    </source>
</evidence>
<accession>A0A6P7ZVC0</accession>
<protein>
    <submittedName>
        <fullName evidence="5">Protein PROCA1</fullName>
    </submittedName>
</protein>
<dbReference type="GeneID" id="115482390"/>
<dbReference type="InterPro" id="IPR016090">
    <property type="entry name" value="PLA2-like_dom"/>
</dbReference>
<dbReference type="Proteomes" id="UP000515156">
    <property type="component" value="Chromosome 13"/>
</dbReference>
<dbReference type="PANTHER" id="PTHR12253">
    <property type="entry name" value="RH14732P"/>
    <property type="match status" value="1"/>
</dbReference>
<evidence type="ECO:0000256" key="2">
    <source>
        <dbReference type="SAM" id="SignalP"/>
    </source>
</evidence>
<dbReference type="Pfam" id="PF05826">
    <property type="entry name" value="Phospholip_A2_2"/>
    <property type="match status" value="1"/>
</dbReference>
<feature type="signal peptide" evidence="2">
    <location>
        <begin position="1"/>
        <end position="25"/>
    </location>
</feature>